<dbReference type="Proteomes" id="UP000184383">
    <property type="component" value="Unassembled WGS sequence"/>
</dbReference>
<evidence type="ECO:0000313" key="2">
    <source>
        <dbReference type="EMBL" id="OJJ29543.1"/>
    </source>
</evidence>
<feature type="region of interest" description="Disordered" evidence="1">
    <location>
        <begin position="1"/>
        <end position="98"/>
    </location>
</feature>
<sequence length="281" mass="30300">MVTKNAEAGKYESPNSLFQLGEAPEDGDISEGDTVPNTPTTPDLPMSDVVSSPEQSCQDITPDRPGSFENAHGKDAPSVTTLLRPSTDSLHLPNAETETASSPVCIRPLLLSTTELTTDPYNDGMPNCLRQSDFGEISGQDFCIRGPHGSKIVKPCGESCWEGREDNLNCSVGTLAGARSSSAASRISSLSHWILSLSPDNVVPSDECSLSKAFISGTSSDVVLDIPVQVRFSRTELPERIRYALQQLSETECKVTVDRGTKRPAEWSTVSGPIKRQCKRN</sequence>
<reference evidence="3" key="1">
    <citation type="journal article" date="2017" name="Genome Biol.">
        <title>Comparative genomics reveals high biological diversity and specific adaptations in the industrially and medically important fungal genus Aspergillus.</title>
        <authorList>
            <person name="de Vries R.P."/>
            <person name="Riley R."/>
            <person name="Wiebenga A."/>
            <person name="Aguilar-Osorio G."/>
            <person name="Amillis S."/>
            <person name="Uchima C.A."/>
            <person name="Anderluh G."/>
            <person name="Asadollahi M."/>
            <person name="Askin M."/>
            <person name="Barry K."/>
            <person name="Battaglia E."/>
            <person name="Bayram O."/>
            <person name="Benocci T."/>
            <person name="Braus-Stromeyer S.A."/>
            <person name="Caldana C."/>
            <person name="Canovas D."/>
            <person name="Cerqueira G.C."/>
            <person name="Chen F."/>
            <person name="Chen W."/>
            <person name="Choi C."/>
            <person name="Clum A."/>
            <person name="Dos Santos R.A."/>
            <person name="Damasio A.R."/>
            <person name="Diallinas G."/>
            <person name="Emri T."/>
            <person name="Fekete E."/>
            <person name="Flipphi M."/>
            <person name="Freyberg S."/>
            <person name="Gallo A."/>
            <person name="Gournas C."/>
            <person name="Habgood R."/>
            <person name="Hainaut M."/>
            <person name="Harispe M.L."/>
            <person name="Henrissat B."/>
            <person name="Hilden K.S."/>
            <person name="Hope R."/>
            <person name="Hossain A."/>
            <person name="Karabika E."/>
            <person name="Karaffa L."/>
            <person name="Karanyi Z."/>
            <person name="Krasevec N."/>
            <person name="Kuo A."/>
            <person name="Kusch H."/>
            <person name="LaButti K."/>
            <person name="Lagendijk E.L."/>
            <person name="Lapidus A."/>
            <person name="Levasseur A."/>
            <person name="Lindquist E."/>
            <person name="Lipzen A."/>
            <person name="Logrieco A.F."/>
            <person name="MacCabe A."/>
            <person name="Maekelae M.R."/>
            <person name="Malavazi I."/>
            <person name="Melin P."/>
            <person name="Meyer V."/>
            <person name="Mielnichuk N."/>
            <person name="Miskei M."/>
            <person name="Molnar A.P."/>
            <person name="Mule G."/>
            <person name="Ngan C.Y."/>
            <person name="Orejas M."/>
            <person name="Orosz E."/>
            <person name="Ouedraogo J.P."/>
            <person name="Overkamp K.M."/>
            <person name="Park H.-S."/>
            <person name="Perrone G."/>
            <person name="Piumi F."/>
            <person name="Punt P.J."/>
            <person name="Ram A.F."/>
            <person name="Ramon A."/>
            <person name="Rauscher S."/>
            <person name="Record E."/>
            <person name="Riano-Pachon D.M."/>
            <person name="Robert V."/>
            <person name="Roehrig J."/>
            <person name="Ruller R."/>
            <person name="Salamov A."/>
            <person name="Salih N.S."/>
            <person name="Samson R.A."/>
            <person name="Sandor E."/>
            <person name="Sanguinetti M."/>
            <person name="Schuetze T."/>
            <person name="Sepcic K."/>
            <person name="Shelest E."/>
            <person name="Sherlock G."/>
            <person name="Sophianopoulou V."/>
            <person name="Squina F.M."/>
            <person name="Sun H."/>
            <person name="Susca A."/>
            <person name="Todd R.B."/>
            <person name="Tsang A."/>
            <person name="Unkles S.E."/>
            <person name="van de Wiele N."/>
            <person name="van Rossen-Uffink D."/>
            <person name="Oliveira J.V."/>
            <person name="Vesth T.C."/>
            <person name="Visser J."/>
            <person name="Yu J.-H."/>
            <person name="Zhou M."/>
            <person name="Andersen M.R."/>
            <person name="Archer D.B."/>
            <person name="Baker S.E."/>
            <person name="Benoit I."/>
            <person name="Brakhage A.A."/>
            <person name="Braus G.H."/>
            <person name="Fischer R."/>
            <person name="Frisvad J.C."/>
            <person name="Goldman G.H."/>
            <person name="Houbraken J."/>
            <person name="Oakley B."/>
            <person name="Pocsi I."/>
            <person name="Scazzocchio C."/>
            <person name="Seiboth B."/>
            <person name="vanKuyk P.A."/>
            <person name="Wortman J."/>
            <person name="Dyer P.S."/>
            <person name="Grigoriev I.V."/>
        </authorList>
    </citation>
    <scope>NUCLEOTIDE SEQUENCE [LARGE SCALE GENOMIC DNA]</scope>
    <source>
        <strain evidence="3">DTO 134E9</strain>
    </source>
</reference>
<dbReference type="VEuPathDB" id="FungiDB:ASPWEDRAFT_46936"/>
<dbReference type="GeneID" id="63752718"/>
<protein>
    <submittedName>
        <fullName evidence="2">Uncharacterized protein</fullName>
    </submittedName>
</protein>
<organism evidence="2 3">
    <name type="scientific">Aspergillus wentii DTO 134E9</name>
    <dbReference type="NCBI Taxonomy" id="1073089"/>
    <lineage>
        <taxon>Eukaryota</taxon>
        <taxon>Fungi</taxon>
        <taxon>Dikarya</taxon>
        <taxon>Ascomycota</taxon>
        <taxon>Pezizomycotina</taxon>
        <taxon>Eurotiomycetes</taxon>
        <taxon>Eurotiomycetidae</taxon>
        <taxon>Eurotiales</taxon>
        <taxon>Aspergillaceae</taxon>
        <taxon>Aspergillus</taxon>
        <taxon>Aspergillus subgen. Cremei</taxon>
    </lineage>
</organism>
<keyword evidence="3" id="KW-1185">Reference proteome</keyword>
<feature type="compositionally biased region" description="Polar residues" evidence="1">
    <location>
        <begin position="49"/>
        <end position="59"/>
    </location>
</feature>
<gene>
    <name evidence="2" type="ORF">ASPWEDRAFT_46936</name>
</gene>
<accession>A0A1L9R3T4</accession>
<evidence type="ECO:0000313" key="3">
    <source>
        <dbReference type="Proteomes" id="UP000184383"/>
    </source>
</evidence>
<name>A0A1L9R3T4_ASPWE</name>
<proteinExistence type="predicted"/>
<feature type="compositionally biased region" description="Polar residues" evidence="1">
    <location>
        <begin position="78"/>
        <end position="89"/>
    </location>
</feature>
<dbReference type="RefSeq" id="XP_040683220.1">
    <property type="nucleotide sequence ID" value="XM_040836870.1"/>
</dbReference>
<dbReference type="AlphaFoldDB" id="A0A1L9R3T4"/>
<evidence type="ECO:0000256" key="1">
    <source>
        <dbReference type="SAM" id="MobiDB-lite"/>
    </source>
</evidence>
<dbReference type="EMBL" id="KV878222">
    <property type="protein sequence ID" value="OJJ29543.1"/>
    <property type="molecule type" value="Genomic_DNA"/>
</dbReference>